<feature type="compositionally biased region" description="Acidic residues" evidence="1">
    <location>
        <begin position="1653"/>
        <end position="1673"/>
    </location>
</feature>
<feature type="transmembrane region" description="Helical" evidence="2">
    <location>
        <begin position="1788"/>
        <end position="1809"/>
    </location>
</feature>
<keyword evidence="2" id="KW-0812">Transmembrane</keyword>
<feature type="region of interest" description="Disordered" evidence="1">
    <location>
        <begin position="1066"/>
        <end position="1085"/>
    </location>
</feature>
<feature type="transmembrane region" description="Helical" evidence="2">
    <location>
        <begin position="234"/>
        <end position="260"/>
    </location>
</feature>
<evidence type="ECO:0000256" key="1">
    <source>
        <dbReference type="SAM" id="MobiDB-lite"/>
    </source>
</evidence>
<feature type="compositionally biased region" description="Low complexity" evidence="1">
    <location>
        <begin position="420"/>
        <end position="434"/>
    </location>
</feature>
<dbReference type="InterPro" id="IPR023299">
    <property type="entry name" value="ATPase_P-typ_cyto_dom_N"/>
</dbReference>
<dbReference type="GO" id="GO:0000166">
    <property type="term" value="F:nucleotide binding"/>
    <property type="evidence" value="ECO:0007669"/>
    <property type="project" value="InterPro"/>
</dbReference>
<feature type="compositionally biased region" description="Polar residues" evidence="1">
    <location>
        <begin position="533"/>
        <end position="546"/>
    </location>
</feature>
<dbReference type="Gene3D" id="3.40.1110.10">
    <property type="entry name" value="Calcium-transporting ATPase, cytoplasmic domain N"/>
    <property type="match status" value="1"/>
</dbReference>
<feature type="transmembrane region" description="Helical" evidence="2">
    <location>
        <begin position="574"/>
        <end position="598"/>
    </location>
</feature>
<keyword evidence="4" id="KW-1185">Reference proteome</keyword>
<feature type="region of interest" description="Disordered" evidence="1">
    <location>
        <begin position="521"/>
        <end position="546"/>
    </location>
</feature>
<gene>
    <name evidence="3" type="ORF">H696_01706</name>
</gene>
<feature type="transmembrane region" description="Helical" evidence="2">
    <location>
        <begin position="289"/>
        <end position="313"/>
    </location>
</feature>
<feature type="region of interest" description="Disordered" evidence="1">
    <location>
        <begin position="1"/>
        <end position="131"/>
    </location>
</feature>
<dbReference type="RefSeq" id="XP_009493888.1">
    <property type="nucleotide sequence ID" value="XM_009495613.1"/>
</dbReference>
<keyword evidence="2" id="KW-0472">Membrane</keyword>
<dbReference type="EMBL" id="KB932202">
    <property type="protein sequence ID" value="KCV72310.1"/>
    <property type="molecule type" value="Genomic_DNA"/>
</dbReference>
<feature type="compositionally biased region" description="Polar residues" evidence="1">
    <location>
        <begin position="1548"/>
        <end position="1562"/>
    </location>
</feature>
<evidence type="ECO:0000313" key="3">
    <source>
        <dbReference type="EMBL" id="KCV72310.1"/>
    </source>
</evidence>
<feature type="transmembrane region" description="Helical" evidence="2">
    <location>
        <begin position="1821"/>
        <end position="1842"/>
    </location>
</feature>
<accession>A0A058ZD24</accession>
<feature type="region of interest" description="Disordered" evidence="1">
    <location>
        <begin position="153"/>
        <end position="178"/>
    </location>
</feature>
<feature type="region of interest" description="Disordered" evidence="1">
    <location>
        <begin position="420"/>
        <end position="443"/>
    </location>
</feature>
<feature type="region of interest" description="Disordered" evidence="1">
    <location>
        <begin position="1640"/>
        <end position="1734"/>
    </location>
</feature>
<feature type="compositionally biased region" description="Basic and acidic residues" evidence="1">
    <location>
        <begin position="165"/>
        <end position="175"/>
    </location>
</feature>
<feature type="region of interest" description="Disordered" evidence="1">
    <location>
        <begin position="728"/>
        <end position="747"/>
    </location>
</feature>
<feature type="transmembrane region" description="Helical" evidence="2">
    <location>
        <begin position="2006"/>
        <end position="2028"/>
    </location>
</feature>
<feature type="compositionally biased region" description="Pro residues" evidence="1">
    <location>
        <begin position="1"/>
        <end position="13"/>
    </location>
</feature>
<feature type="transmembrane region" description="Helical" evidence="2">
    <location>
        <begin position="1903"/>
        <end position="1926"/>
    </location>
</feature>
<feature type="compositionally biased region" description="Basic and acidic residues" evidence="1">
    <location>
        <begin position="1711"/>
        <end position="1722"/>
    </location>
</feature>
<feature type="region of interest" description="Disordered" evidence="1">
    <location>
        <begin position="1530"/>
        <end position="1563"/>
    </location>
</feature>
<dbReference type="OrthoDB" id="5568754at2759"/>
<keyword evidence="2" id="KW-1133">Transmembrane helix</keyword>
<feature type="compositionally biased region" description="Polar residues" evidence="1">
    <location>
        <begin position="1076"/>
        <end position="1085"/>
    </location>
</feature>
<protein>
    <submittedName>
        <fullName evidence="3">Uncharacterized protein</fullName>
    </submittedName>
</protein>
<evidence type="ECO:0000256" key="2">
    <source>
        <dbReference type="SAM" id="Phobius"/>
    </source>
</evidence>
<dbReference type="InterPro" id="IPR039720">
    <property type="entry name" value="TMEM94"/>
</dbReference>
<organism evidence="3">
    <name type="scientific">Fonticula alba</name>
    <name type="common">Slime mold</name>
    <dbReference type="NCBI Taxonomy" id="691883"/>
    <lineage>
        <taxon>Eukaryota</taxon>
        <taxon>Rotosphaerida</taxon>
        <taxon>Fonticulaceae</taxon>
        <taxon>Fonticula</taxon>
    </lineage>
</organism>
<dbReference type="PANTHER" id="PTHR13219:SF6">
    <property type="entry name" value="TRANSMEMBRANE PROTEIN 94"/>
    <property type="match status" value="1"/>
</dbReference>
<dbReference type="Proteomes" id="UP000030693">
    <property type="component" value="Unassembled WGS sequence"/>
</dbReference>
<evidence type="ECO:0000313" key="4">
    <source>
        <dbReference type="Proteomes" id="UP000030693"/>
    </source>
</evidence>
<feature type="transmembrane region" description="Helical" evidence="2">
    <location>
        <begin position="604"/>
        <end position="625"/>
    </location>
</feature>
<reference evidence="3" key="1">
    <citation type="submission" date="2013-04" db="EMBL/GenBank/DDBJ databases">
        <title>The Genome Sequence of Fonticula alba ATCC 38817.</title>
        <authorList>
            <consortium name="The Broad Institute Genomics Platform"/>
            <person name="Russ C."/>
            <person name="Cuomo C."/>
            <person name="Burger G."/>
            <person name="Gray M.W."/>
            <person name="Holland P.W.H."/>
            <person name="King N."/>
            <person name="Lang F.B.F."/>
            <person name="Roger A.J."/>
            <person name="Ruiz-Trillo I."/>
            <person name="Brown M."/>
            <person name="Walker B."/>
            <person name="Young S."/>
            <person name="Zeng Q."/>
            <person name="Gargeya S."/>
            <person name="Fitzgerald M."/>
            <person name="Haas B."/>
            <person name="Abouelleil A."/>
            <person name="Allen A.W."/>
            <person name="Alvarado L."/>
            <person name="Arachchi H.M."/>
            <person name="Berlin A.M."/>
            <person name="Chapman S.B."/>
            <person name="Gainer-Dewar J."/>
            <person name="Goldberg J."/>
            <person name="Griggs A."/>
            <person name="Gujja S."/>
            <person name="Hansen M."/>
            <person name="Howarth C."/>
            <person name="Imamovic A."/>
            <person name="Ireland A."/>
            <person name="Larimer J."/>
            <person name="McCowan C."/>
            <person name="Murphy C."/>
            <person name="Pearson M."/>
            <person name="Poon T.W."/>
            <person name="Priest M."/>
            <person name="Roberts A."/>
            <person name="Saif S."/>
            <person name="Shea T."/>
            <person name="Sisk P."/>
            <person name="Sykes S."/>
            <person name="Wortman J."/>
            <person name="Nusbaum C."/>
            <person name="Birren B."/>
        </authorList>
    </citation>
    <scope>NUCLEOTIDE SEQUENCE [LARGE SCALE GENOMIC DNA]</scope>
    <source>
        <strain evidence="3">ATCC 38817</strain>
    </source>
</reference>
<feature type="compositionally biased region" description="Low complexity" evidence="1">
    <location>
        <begin position="1678"/>
        <end position="1691"/>
    </location>
</feature>
<dbReference type="SUPFAM" id="SSF81660">
    <property type="entry name" value="Metal cation-transporting ATPase, ATP-binding domain N"/>
    <property type="match status" value="1"/>
</dbReference>
<feature type="compositionally biased region" description="Polar residues" evidence="1">
    <location>
        <begin position="728"/>
        <end position="738"/>
    </location>
</feature>
<sequence length="2098" mass="222085">MSAPGESPPPGPPRSRSVSVLSVDRAPLHRRGLSGQQDSSAGMDTLPESAPPGAGGRPRRSQSRPPPSSNSASSSSGSLAASSRRERPPGSPRPPSAGPPTSRGAGRPEQPSAGRRRARASGRMRIDDGHLIDGHEALQEIRLVENDVRREHDADVRASATTSRNDARGRSDRRPSPLCEPLDWNELGRCERAPLLKAPPQGGISGFEAAMKLAATLEADLQKHLDRSPKKSELLFFFLRTPSVIFSLCVVLCLLLPAAVIHLHRSSTWQAGLGGAAGFSATTGPLVPWVPLFEVALVLVLIAAWISSAIWWTRLRWREPFRKASEFVRVLRMEATLRGGIALEKVDIAPEHIALHETVAVVRPSLRSDRSEYFTAKGSRRSTTARPSAVAQVPLSLLAPGDLVRLAPGDSAPCNLRLVPAPGEEGGPPIAATGSRPGPRSTRATYSSVAAAAVVAPSVRAAAPPRRHLVAGELTASAPSGAAFVYGLVLDDPTLPARRLLQRSLDLVADSNIGQLLPRSEAMTAGSPRGRTNLLSKNSQPASSSMAPGYGGISAQLTSLGHPSVRVALLELSLAVHGSFLFLLVATAACVALVLILPDARFHWPAQMVHCSSIAIGLLLISAAINPATRALSHLAATASLVARTRALHRRVLTAHHPYRDWARQLLAEEHDIPGARARSPQPAPLISRLLDRLAGLSSPRTYSRDYLGWIATGTGNKSNAVPLYYQQSDSPESATGGSSSSSSSSRAFADHSEVDVPLSEILRVWWGLLTGRDAEPVFFTRFGTLFPALMSRAFLPHFPTWDNSSARSGSSASSATGGGILGSLCLGRRAESRRRPRRMLEEVGICPVTALATMDVFCTLGREGLLSEPLPQAFEVSFVSPGGELVQIPIGRTLEPLKCPTSHSASASCSYSVQSVHGLFLDLSNWEQYLGSLKPLGFNFLLNNNPFSELDRASSHAPGCPSYGRLCGVCQTYFSTRTGHPEPGASIPADTCTCVAPVAWASSGVGWDPSELPIKDLCSVCNVYASSPVRKGSRQPPRFTGGPTSCFSVANLHALATDMLPSPGMSFPAEDGTASPPSGESSSKPFPDLHILQRVWLSSFGRLSLARRLSLAPIAQTMGFNADDVRSAFSPVRSIYTVPWAPGSRAPVSIPATGLAVGVGTFMASMVSTILAPSEGSSGYQLLSEGTPELVLSYCTHYWDGTEVVPFNQEVLKQLREYVRDARGRDCLVVAYSYRPLIISPKSPIIGLRTESSKSRGRVHFSSKPGEALPPIVLPVRMPEKIDYMHAPSTVSEDHGAGVHSNTRDWAAMSGGASDWDAQPGDGSPAPIISNISTALARQIFCGFSIIGDVARPHAPPLIDALSTAGVRAVFLSGRGARAAKAFAVRLGLPTDWNCCISLADPRPAGGLHSHLQHMEQSPPSSDPSLLESTAAAMADMNTDGTVDGLFNFVEDGDDTMALEKSQLPRGISAIRPHLRRVDDVPLLVQIFARARGSLPPISHAVARQMSTRAPGPSSAAAAALAAADATAAAAGRRPMRHGPGRRNRPSRATSLAGSRASSVGSGIRAPRSLAIALGRPGVQSEMISIYAENGRIVCAAGAAARSANLDGFAQAHVAIGLDATPLASLLLRWQLRHLGTLRRGGRSDSGAGASFDEDQEELFEEEDEEEEDLEEGPAGGSASATAPSNASSPLATGGPVGSCDPLLLPVGGREGDRASGHGEGSDDEEPGLGPASALLHGDLPLPYVDPHAISSIISSLPCSVTLPMSRAHSPLDVLAVLRSARRLHSVLWSGAILSLLGAWAAASASLLPELAGLPPAFGLSHLLWIACVVIPLFGFLSLGAGSRAAGSGWSPAHSPPVPGLAASFRRDPASWTTDWSKSLLHEFPVFTSCPLRRLSRLVKLALSRLAPAVVAVPFTFYLALAAFLDITPLYDIRSVVRAVWSDTLAIPGDSSSGAQFPSGIPWRVWAAQQCALVAFVYLFALSSLALRHPWKSIFGSPGSGRTRWWAITSLVGILLSAIGLLFPAIFAPGQLQAELSLAVLYGRFNLIAAVAVPLVLTPLALLMPEWTKRSERRDATRAQKRAQLHFWTRLGMHSPV</sequence>
<feature type="compositionally biased region" description="Low complexity" evidence="1">
    <location>
        <begin position="69"/>
        <end position="82"/>
    </location>
</feature>
<feature type="transmembrane region" description="Helical" evidence="2">
    <location>
        <begin position="1967"/>
        <end position="1986"/>
    </location>
</feature>
<proteinExistence type="predicted"/>
<feature type="compositionally biased region" description="Pro residues" evidence="1">
    <location>
        <begin position="89"/>
        <end position="98"/>
    </location>
</feature>
<dbReference type="GeneID" id="20526431"/>
<feature type="transmembrane region" description="Helical" evidence="2">
    <location>
        <begin position="2048"/>
        <end position="2065"/>
    </location>
</feature>
<feature type="compositionally biased region" description="Basic residues" evidence="1">
    <location>
        <begin position="1535"/>
        <end position="1547"/>
    </location>
</feature>
<name>A0A058ZD24_FONAL</name>
<dbReference type="PANTHER" id="PTHR13219">
    <property type="entry name" value="TRANSMEMBRANE PROTEIN 94"/>
    <property type="match status" value="1"/>
</dbReference>
<dbReference type="eggNOG" id="KOG4383">
    <property type="taxonomic scope" value="Eukaryota"/>
</dbReference>